<feature type="region of interest" description="Disordered" evidence="10">
    <location>
        <begin position="213"/>
        <end position="232"/>
    </location>
</feature>
<evidence type="ECO:0000256" key="4">
    <source>
        <dbReference type="ARBA" id="ARBA00022490"/>
    </source>
</evidence>
<feature type="compositionally biased region" description="Low complexity" evidence="10">
    <location>
        <begin position="1088"/>
        <end position="1104"/>
    </location>
</feature>
<proteinExistence type="inferred from homology"/>
<evidence type="ECO:0000256" key="8">
    <source>
        <dbReference type="ARBA" id="ARBA00023212"/>
    </source>
</evidence>
<feature type="region of interest" description="Disordered" evidence="10">
    <location>
        <begin position="1424"/>
        <end position="1452"/>
    </location>
</feature>
<keyword evidence="5" id="KW-0493">Microtubule</keyword>
<evidence type="ECO:0000256" key="5">
    <source>
        <dbReference type="ARBA" id="ARBA00022701"/>
    </source>
</evidence>
<keyword evidence="7 9" id="KW-0175">Coiled coil</keyword>
<feature type="compositionally biased region" description="Low complexity" evidence="10">
    <location>
        <begin position="358"/>
        <end position="397"/>
    </location>
</feature>
<comment type="caution">
    <text evidence="11">The sequence shown here is derived from an EMBL/GenBank/DDBJ whole genome shotgun (WGS) entry which is preliminary data.</text>
</comment>
<feature type="region of interest" description="Disordered" evidence="10">
    <location>
        <begin position="420"/>
        <end position="450"/>
    </location>
</feature>
<reference evidence="11 12" key="1">
    <citation type="submission" date="2023-09" db="EMBL/GenBank/DDBJ databases">
        <title>Pangenome analysis of Batrachochytrium dendrobatidis and related Chytrids.</title>
        <authorList>
            <person name="Yacoub M.N."/>
            <person name="Stajich J.E."/>
            <person name="James T.Y."/>
        </authorList>
    </citation>
    <scope>NUCLEOTIDE SEQUENCE [LARGE SCALE GENOMIC DNA]</scope>
    <source>
        <strain evidence="11 12">JEL0888</strain>
    </source>
</reference>
<name>A0ABR4NCL0_9FUNG</name>
<sequence>MPAEPQTLDDFLNQTSSGSDSDAHLRPSARARSTRARAVSDASARRARAAAPTASSVQPAPATAELVDGSSLGGLPADETRRRIHQLRELRLARKSMGSAPLSASASATASSAPAGRRAATAASTPAAGRSSLGDHLSDSDADSDDKSRAKSSWIKPKALPSAASAAQEPPRPQLQTEPEPSRAEQQPPAATLALPAPRIIRAMSDSISTASAMSEADIAHEPVSPRPTSTAVAPCISEAAADPESQHRAEQTHPSALKANPTRDGENGASSESPQHEPVSLDLDTTEDDKRRFFAVIKQFSGDNSLDYGALNGAMSDDNDDGDDLVIGDGIPLGDAAPSSQWLSALDRPSASSLLAALDSQGSRSHSRNDSISSLHAPPVAQPAQPLQQQPLQQQPDMTPMNAEKDTYSMSFESVSDIAAAQQADSAPSSRNKSESHDSTEAAQTTLPVPITVTPTLEAPQAGAYLTFEDFLALNNASDDDAEPAKSAPPKRAKDADTLRRKSQPQPSRSVKPSVARSEAATRSRSASPTKKASLSASGPVSSRIPTLRRVESAEYVQKGRPPQPKEAKADVANAKKQALKKANARFAAKTGSAGDAESRTSQTKPRAAAGSASSERPVPRLEAASPVAGRARSASSLGMSPSKSAGSLNRSTVVVPQVADQPEADLSRVLFRDSPARPASAVRFEDEVLVDKPSLAEPVVAAPEPAPLDLPTVLAPAGPVTPTSTPQVRIDPQQEKQLHDYLHRTVPIASVPPYVDVSELHATIHELRGRAAALKDECAAKDKENENMRDQVHFLERMLEEERETSQRAMLRIKSEPSITRAEADALRRELNDQENLIRGYQSENEKLTALVKTLRKDLKEADQRHFLRHEALQRENQTLRAQLGAVKGSGALDVGDGIEAAIAGAGMAPKSNGSVGATGASISAGTAAPAAASVGTAGERASFTAAKAQVRIEVLEQELASVRHAAQSKEADLRARIQQLEAQLAEASATVDALQGADPEKLKRLEGEFRASREAYEAYIVEIEGKLEMHMENLDLLRDAQRTISRQERAMADMRGEIERLEQTLVGGERRGGTATSASAKDRPGPAGDRSGAAAAAAARRMSGDMRRVRELERELEDLRAELERHRQAASARPTAADVSRVPRPVVDEGDYVRHLKQRVQRLQKESESASAESQGKIDALEGEIKSMRAQYERRIRELEAAAKDAEMRSAEDVRAARFEAESQAATRIRALEQELAAAARKTGPAAAAGTATQSESAGPGDDTDALETLSGDTLRDREIALRRRVHDLDVLVDDQAKRISQLVKERQQMEADAASRLREKDVLIESYEAKIVEMQQDFHHKVFAVDEHARMDEIHAMRLELESARAELAGVKNKLEISEGTRQAVHESTITILRQAQEESAKLALAHHERALDMLRKELRRSHGSDSGAGGSPRTRRSGSGTDGDHDAAIIRKLRQRVLTLEGELAAARRKAEMAGADSETATEAARLRDAVTKLESENRRLADALAAAKQGWPPAMHHFEALSARIRDLEESARRREVEITQLLEQTRGDYESRLLVERDRYRQMVKAKDREIIGFRAELDKVLDSIRLLRRRDSTKTR</sequence>
<evidence type="ECO:0000256" key="6">
    <source>
        <dbReference type="ARBA" id="ARBA00022794"/>
    </source>
</evidence>
<evidence type="ECO:0000256" key="10">
    <source>
        <dbReference type="SAM" id="MobiDB-lite"/>
    </source>
</evidence>
<feature type="compositionally biased region" description="Polar residues" evidence="10">
    <location>
        <begin position="635"/>
        <end position="652"/>
    </location>
</feature>
<keyword evidence="12" id="KW-1185">Reference proteome</keyword>
<feature type="coiled-coil region" evidence="9">
    <location>
        <begin position="1296"/>
        <end position="1422"/>
    </location>
</feature>
<evidence type="ECO:0000256" key="1">
    <source>
        <dbReference type="ARBA" id="ARBA00004114"/>
    </source>
</evidence>
<evidence type="ECO:0000256" key="3">
    <source>
        <dbReference type="ARBA" id="ARBA00021406"/>
    </source>
</evidence>
<dbReference type="InterPro" id="IPR038774">
    <property type="entry name" value="CEP162-like"/>
</dbReference>
<keyword evidence="4" id="KW-0963">Cytoplasm</keyword>
<feature type="region of interest" description="Disordered" evidence="10">
    <location>
        <begin position="1067"/>
        <end position="1109"/>
    </location>
</feature>
<feature type="compositionally biased region" description="Low complexity" evidence="10">
    <location>
        <begin position="151"/>
        <end position="169"/>
    </location>
</feature>
<feature type="compositionally biased region" description="Polar residues" evidence="10">
    <location>
        <begin position="530"/>
        <end position="546"/>
    </location>
</feature>
<evidence type="ECO:0000256" key="9">
    <source>
        <dbReference type="SAM" id="Coils"/>
    </source>
</evidence>
<feature type="compositionally biased region" description="Low complexity" evidence="10">
    <location>
        <begin position="1246"/>
        <end position="1256"/>
    </location>
</feature>
<organism evidence="11 12">
    <name type="scientific">Polyrhizophydium stewartii</name>
    <dbReference type="NCBI Taxonomy" id="2732419"/>
    <lineage>
        <taxon>Eukaryota</taxon>
        <taxon>Fungi</taxon>
        <taxon>Fungi incertae sedis</taxon>
        <taxon>Chytridiomycota</taxon>
        <taxon>Chytridiomycota incertae sedis</taxon>
        <taxon>Chytridiomycetes</taxon>
        <taxon>Rhizophydiales</taxon>
        <taxon>Rhizophydiales incertae sedis</taxon>
        <taxon>Polyrhizophydium</taxon>
    </lineage>
</organism>
<dbReference type="PANTHER" id="PTHR34031:SF1">
    <property type="entry name" value="CENTROSOMAL PROTEIN OF 162 KDA"/>
    <property type="match status" value="1"/>
</dbReference>
<feature type="compositionally biased region" description="Low complexity" evidence="10">
    <location>
        <begin position="188"/>
        <end position="198"/>
    </location>
</feature>
<gene>
    <name evidence="11" type="ORF">HK105_203228</name>
</gene>
<dbReference type="Proteomes" id="UP001527925">
    <property type="component" value="Unassembled WGS sequence"/>
</dbReference>
<feature type="compositionally biased region" description="Low complexity" evidence="10">
    <location>
        <begin position="420"/>
        <end position="431"/>
    </location>
</feature>
<comment type="similarity">
    <text evidence="2">Belongs to the CEP162 family.</text>
</comment>
<feature type="region of interest" description="Disordered" evidence="10">
    <location>
        <begin position="358"/>
        <end position="404"/>
    </location>
</feature>
<feature type="compositionally biased region" description="Low complexity" evidence="10">
    <location>
        <begin position="98"/>
        <end position="135"/>
    </location>
</feature>
<keyword evidence="6" id="KW-0970">Cilium biogenesis/degradation</keyword>
<feature type="compositionally biased region" description="Basic and acidic residues" evidence="10">
    <location>
        <begin position="78"/>
        <end position="92"/>
    </location>
</feature>
<feature type="coiled-coil region" evidence="9">
    <location>
        <begin position="1455"/>
        <end position="1551"/>
    </location>
</feature>
<evidence type="ECO:0000256" key="7">
    <source>
        <dbReference type="ARBA" id="ARBA00023054"/>
    </source>
</evidence>
<feature type="region of interest" description="Disordered" evidence="10">
    <location>
        <begin position="1"/>
        <end position="198"/>
    </location>
</feature>
<accession>A0ABR4NCL0</accession>
<comment type="subcellular location">
    <subcellularLocation>
        <location evidence="1">Cytoplasm</location>
        <location evidence="1">Cytoskeleton</location>
        <location evidence="1">Microtubule organizing center</location>
        <location evidence="1">Centrosome</location>
        <location evidence="1">Centriole</location>
    </subcellularLocation>
</comment>
<feature type="region of interest" description="Disordered" evidence="10">
    <location>
        <begin position="479"/>
        <end position="652"/>
    </location>
</feature>
<dbReference type="Gene3D" id="1.10.287.1490">
    <property type="match status" value="1"/>
</dbReference>
<feature type="compositionally biased region" description="Low complexity" evidence="10">
    <location>
        <begin position="517"/>
        <end position="529"/>
    </location>
</feature>
<dbReference type="PANTHER" id="PTHR34031">
    <property type="entry name" value="CENTROSOMAL PROTEIN OF 162 KDA"/>
    <property type="match status" value="1"/>
</dbReference>
<evidence type="ECO:0000256" key="2">
    <source>
        <dbReference type="ARBA" id="ARBA00009485"/>
    </source>
</evidence>
<feature type="region of interest" description="Disordered" evidence="10">
    <location>
        <begin position="238"/>
        <end position="288"/>
    </location>
</feature>
<evidence type="ECO:0000313" key="11">
    <source>
        <dbReference type="EMBL" id="KAL2917164.1"/>
    </source>
</evidence>
<dbReference type="EMBL" id="JADGIZ020000012">
    <property type="protein sequence ID" value="KAL2917164.1"/>
    <property type="molecule type" value="Genomic_DNA"/>
</dbReference>
<feature type="coiled-coil region" evidence="9">
    <location>
        <begin position="759"/>
        <end position="867"/>
    </location>
</feature>
<protein>
    <recommendedName>
        <fullName evidence="3">Centrosomal protein of 162 kDa</fullName>
    </recommendedName>
</protein>
<evidence type="ECO:0000313" key="12">
    <source>
        <dbReference type="Proteomes" id="UP001527925"/>
    </source>
</evidence>
<keyword evidence="8" id="KW-0206">Cytoskeleton</keyword>
<feature type="region of interest" description="Disordered" evidence="10">
    <location>
        <begin position="1246"/>
        <end position="1273"/>
    </location>
</feature>